<sequence>MKYIFHLSIAFLLVGCATSKRSYDNVSGTSDLPEKAAEAAWTLDTDSLYQTSAKPIADWWTAFNDPALDQLIDGARRGNRELAVAAANLTASRAELSRAKVDYLPNVGTTAGYTRQRLGENVFAQGENANLEYSTYDVLGNVTWETNLFGRVTDRNRLAQAGLERASAELQSVHVSLFAEVARNYLELRGAQYLRSIAVQNMEEQNQALEVTQLLVDSGTSNSLNVERAKALRESTAALLPQLDARIAALRNALSTLSGELPGELDAPALDEFRPLPSLPPSVAIGNPVELLRRRPDILMAEAALLEQTARYNLAVDELYPSIQFGGNIGFSAIDFASLGTGGAFTWALMPRINWSAFNLGRVRRQIEAEDARALAALNQYEQTVLLALEEVNTALSNYSGELERRDILRRSALASETAAALAKDRYEAGLDNFLDYLVANRDLLEAQRQLAESEIGTTTTLVSIYRALGGGWSLEETDSLK</sequence>
<dbReference type="Proteomes" id="UP000321907">
    <property type="component" value="Unassembled WGS sequence"/>
</dbReference>
<dbReference type="RefSeq" id="WP_147931137.1">
    <property type="nucleotide sequence ID" value="NZ_VOXD01000018.1"/>
</dbReference>
<dbReference type="PROSITE" id="PS51257">
    <property type="entry name" value="PROKAR_LIPOPROTEIN"/>
    <property type="match status" value="1"/>
</dbReference>
<comment type="subcellular location">
    <subcellularLocation>
        <location evidence="2">Cell membrane</location>
        <topology evidence="2">Lipid-anchor</topology>
    </subcellularLocation>
</comment>
<keyword evidence="2" id="KW-0449">Lipoprotein</keyword>
<dbReference type="GO" id="GO:0005886">
    <property type="term" value="C:plasma membrane"/>
    <property type="evidence" value="ECO:0007669"/>
    <property type="project" value="UniProtKB-SubCell"/>
</dbReference>
<dbReference type="OrthoDB" id="9770517at2"/>
<keyword evidence="4" id="KW-1185">Reference proteome</keyword>
<name>A0A5C7FE10_9BACT</name>
<dbReference type="InterPro" id="IPR010131">
    <property type="entry name" value="MdtP/NodT-like"/>
</dbReference>
<reference evidence="3 4" key="1">
    <citation type="submission" date="2019-08" db="EMBL/GenBank/DDBJ databases">
        <title>Lewinella sp. strain SSH13 Genome sequencing and assembly.</title>
        <authorList>
            <person name="Kim I."/>
        </authorList>
    </citation>
    <scope>NUCLEOTIDE SEQUENCE [LARGE SCALE GENOMIC DNA]</scope>
    <source>
        <strain evidence="3 4">SSH13</strain>
    </source>
</reference>
<evidence type="ECO:0000256" key="2">
    <source>
        <dbReference type="RuleBase" id="RU362097"/>
    </source>
</evidence>
<dbReference type="GO" id="GO:0015562">
    <property type="term" value="F:efflux transmembrane transporter activity"/>
    <property type="evidence" value="ECO:0007669"/>
    <property type="project" value="InterPro"/>
</dbReference>
<keyword evidence="2" id="KW-0564">Palmitate</keyword>
<gene>
    <name evidence="3" type="ORF">FUA23_12795</name>
</gene>
<keyword evidence="2" id="KW-0812">Transmembrane</keyword>
<evidence type="ECO:0000256" key="1">
    <source>
        <dbReference type="ARBA" id="ARBA00007613"/>
    </source>
</evidence>
<dbReference type="NCBIfam" id="TIGR01845">
    <property type="entry name" value="outer_NodT"/>
    <property type="match status" value="1"/>
</dbReference>
<dbReference type="PANTHER" id="PTHR30203">
    <property type="entry name" value="OUTER MEMBRANE CATION EFFLUX PROTEIN"/>
    <property type="match status" value="1"/>
</dbReference>
<protein>
    <submittedName>
        <fullName evidence="3">Efflux transporter outer membrane subunit</fullName>
    </submittedName>
</protein>
<comment type="similarity">
    <text evidence="1 2">Belongs to the outer membrane factor (OMF) (TC 1.B.17) family.</text>
</comment>
<dbReference type="InterPro" id="IPR003423">
    <property type="entry name" value="OMP_efflux"/>
</dbReference>
<keyword evidence="2" id="KW-1134">Transmembrane beta strand</keyword>
<dbReference type="SUPFAM" id="SSF56954">
    <property type="entry name" value="Outer membrane efflux proteins (OEP)"/>
    <property type="match status" value="1"/>
</dbReference>
<evidence type="ECO:0000313" key="4">
    <source>
        <dbReference type="Proteomes" id="UP000321907"/>
    </source>
</evidence>
<evidence type="ECO:0000313" key="3">
    <source>
        <dbReference type="EMBL" id="TXF88929.1"/>
    </source>
</evidence>
<dbReference type="EMBL" id="VOXD01000018">
    <property type="protein sequence ID" value="TXF88929.1"/>
    <property type="molecule type" value="Genomic_DNA"/>
</dbReference>
<organism evidence="3 4">
    <name type="scientific">Neolewinella aurantiaca</name>
    <dbReference type="NCBI Taxonomy" id="2602767"/>
    <lineage>
        <taxon>Bacteria</taxon>
        <taxon>Pseudomonadati</taxon>
        <taxon>Bacteroidota</taxon>
        <taxon>Saprospiria</taxon>
        <taxon>Saprospirales</taxon>
        <taxon>Lewinellaceae</taxon>
        <taxon>Neolewinella</taxon>
    </lineage>
</organism>
<accession>A0A5C7FE10</accession>
<proteinExistence type="inferred from homology"/>
<keyword evidence="2" id="KW-0472">Membrane</keyword>
<dbReference type="Pfam" id="PF02321">
    <property type="entry name" value="OEP"/>
    <property type="match status" value="2"/>
</dbReference>
<dbReference type="AlphaFoldDB" id="A0A5C7FE10"/>
<dbReference type="PANTHER" id="PTHR30203:SF25">
    <property type="entry name" value="OUTER MEMBRANE PROTEIN-RELATED"/>
    <property type="match status" value="1"/>
</dbReference>
<dbReference type="Gene3D" id="2.20.200.10">
    <property type="entry name" value="Outer membrane efflux proteins (OEP)"/>
    <property type="match status" value="1"/>
</dbReference>
<comment type="caution">
    <text evidence="3">The sequence shown here is derived from an EMBL/GenBank/DDBJ whole genome shotgun (WGS) entry which is preliminary data.</text>
</comment>
<dbReference type="Gene3D" id="1.20.1600.10">
    <property type="entry name" value="Outer membrane efflux proteins (OEP)"/>
    <property type="match status" value="1"/>
</dbReference>